<comment type="caution">
    <text evidence="1">The sequence shown here is derived from an EMBL/GenBank/DDBJ whole genome shotgun (WGS) entry which is preliminary data.</text>
</comment>
<gene>
    <name evidence="1" type="ORF">IAA83_05470</name>
</gene>
<evidence type="ECO:0000313" key="2">
    <source>
        <dbReference type="Proteomes" id="UP000886741"/>
    </source>
</evidence>
<name>A0A9D1F9D4_9FIRM</name>
<reference evidence="1" key="2">
    <citation type="journal article" date="2021" name="PeerJ">
        <title>Extensive microbial diversity within the chicken gut microbiome revealed by metagenomics and culture.</title>
        <authorList>
            <person name="Gilroy R."/>
            <person name="Ravi A."/>
            <person name="Getino M."/>
            <person name="Pursley I."/>
            <person name="Horton D.L."/>
            <person name="Alikhan N.F."/>
            <person name="Baker D."/>
            <person name="Gharbi K."/>
            <person name="Hall N."/>
            <person name="Watson M."/>
            <person name="Adriaenssens E.M."/>
            <person name="Foster-Nyarko E."/>
            <person name="Jarju S."/>
            <person name="Secka A."/>
            <person name="Antonio M."/>
            <person name="Oren A."/>
            <person name="Chaudhuri R.R."/>
            <person name="La Ragione R."/>
            <person name="Hildebrand F."/>
            <person name="Pallen M.J."/>
        </authorList>
    </citation>
    <scope>NUCLEOTIDE SEQUENCE</scope>
    <source>
        <strain evidence="1">ChiBcec16-1751</strain>
    </source>
</reference>
<dbReference type="AlphaFoldDB" id="A0A9D1F9D4"/>
<accession>A0A9D1F9D4</accession>
<proteinExistence type="predicted"/>
<organism evidence="1 2">
    <name type="scientific">Candidatus Avoscillospira avistercoris</name>
    <dbReference type="NCBI Taxonomy" id="2840707"/>
    <lineage>
        <taxon>Bacteria</taxon>
        <taxon>Bacillati</taxon>
        <taxon>Bacillota</taxon>
        <taxon>Clostridia</taxon>
        <taxon>Eubacteriales</taxon>
        <taxon>Oscillospiraceae</taxon>
        <taxon>Oscillospiraceae incertae sedis</taxon>
        <taxon>Candidatus Avoscillospira</taxon>
    </lineage>
</organism>
<protein>
    <submittedName>
        <fullName evidence="1">Uncharacterized protein</fullName>
    </submittedName>
</protein>
<evidence type="ECO:0000313" key="1">
    <source>
        <dbReference type="EMBL" id="HIS64805.1"/>
    </source>
</evidence>
<reference evidence="1" key="1">
    <citation type="submission" date="2020-10" db="EMBL/GenBank/DDBJ databases">
        <authorList>
            <person name="Gilroy R."/>
        </authorList>
    </citation>
    <scope>NUCLEOTIDE SEQUENCE</scope>
    <source>
        <strain evidence="1">ChiBcec16-1751</strain>
    </source>
</reference>
<dbReference type="Proteomes" id="UP000886741">
    <property type="component" value="Unassembled WGS sequence"/>
</dbReference>
<sequence length="115" mass="12936">MAIAKYIVTDRATGRELVRGTAQQCAAALNMTYGSFLSMASRSKQGRTRYQIERTNGKAKAPPLYPCKGCVWVARCDHTGQVCDAWRRWFTANYDNAARQLRAAARKEAQCRNND</sequence>
<dbReference type="EMBL" id="DVJJ01000080">
    <property type="protein sequence ID" value="HIS64805.1"/>
    <property type="molecule type" value="Genomic_DNA"/>
</dbReference>